<dbReference type="InterPro" id="IPR015421">
    <property type="entry name" value="PyrdxlP-dep_Trfase_major"/>
</dbReference>
<feature type="non-terminal residue" evidence="11">
    <location>
        <position position="1"/>
    </location>
</feature>
<evidence type="ECO:0000256" key="10">
    <source>
        <dbReference type="SAM" id="MobiDB-lite"/>
    </source>
</evidence>
<dbReference type="Proteomes" id="UP001303889">
    <property type="component" value="Unassembled WGS sequence"/>
</dbReference>
<dbReference type="FunFam" id="4.10.280.50:FF:000001">
    <property type="entry name" value="Glutamate decarboxylase"/>
    <property type="match status" value="1"/>
</dbReference>
<evidence type="ECO:0000256" key="7">
    <source>
        <dbReference type="PIRSR" id="PIRSR602129-50"/>
    </source>
</evidence>
<keyword evidence="4 7" id="KW-0663">Pyridoxal phosphate</keyword>
<comment type="cofactor">
    <cofactor evidence="1 7 8">
        <name>pyridoxal 5'-phosphate</name>
        <dbReference type="ChEBI" id="CHEBI:597326"/>
    </cofactor>
</comment>
<proteinExistence type="inferred from homology"/>
<evidence type="ECO:0000256" key="8">
    <source>
        <dbReference type="RuleBase" id="RU000382"/>
    </source>
</evidence>
<dbReference type="Pfam" id="PF00282">
    <property type="entry name" value="Pyridoxal_deC"/>
    <property type="match status" value="1"/>
</dbReference>
<dbReference type="PANTHER" id="PTHR43321">
    <property type="entry name" value="GLUTAMATE DECARBOXYLASE"/>
    <property type="match status" value="1"/>
</dbReference>
<protein>
    <recommendedName>
        <fullName evidence="3 9">Glutamate decarboxylase</fullName>
        <ecNumber evidence="3 9">4.1.1.15</ecNumber>
    </recommendedName>
</protein>
<evidence type="ECO:0000313" key="11">
    <source>
        <dbReference type="EMBL" id="KAK3905735.1"/>
    </source>
</evidence>
<dbReference type="EMBL" id="MU855348">
    <property type="protein sequence ID" value="KAK3905735.1"/>
    <property type="molecule type" value="Genomic_DNA"/>
</dbReference>
<keyword evidence="9" id="KW-0210">Decarboxylase</keyword>
<dbReference type="SUPFAM" id="SSF53383">
    <property type="entry name" value="PLP-dependent transferases"/>
    <property type="match status" value="1"/>
</dbReference>
<dbReference type="GO" id="GO:0005829">
    <property type="term" value="C:cytosol"/>
    <property type="evidence" value="ECO:0007669"/>
    <property type="project" value="TreeGrafter"/>
</dbReference>
<evidence type="ECO:0000256" key="6">
    <source>
        <dbReference type="ARBA" id="ARBA00048868"/>
    </source>
</evidence>
<evidence type="ECO:0000256" key="5">
    <source>
        <dbReference type="ARBA" id="ARBA00023239"/>
    </source>
</evidence>
<evidence type="ECO:0000256" key="1">
    <source>
        <dbReference type="ARBA" id="ARBA00001933"/>
    </source>
</evidence>
<reference evidence="11" key="2">
    <citation type="submission" date="2023-05" db="EMBL/GenBank/DDBJ databases">
        <authorList>
            <consortium name="Lawrence Berkeley National Laboratory"/>
            <person name="Steindorff A."/>
            <person name="Hensen N."/>
            <person name="Bonometti L."/>
            <person name="Westerberg I."/>
            <person name="Brannstrom I.O."/>
            <person name="Guillou S."/>
            <person name="Cros-Aarteil S."/>
            <person name="Calhoun S."/>
            <person name="Haridas S."/>
            <person name="Kuo A."/>
            <person name="Mondo S."/>
            <person name="Pangilinan J."/>
            <person name="Riley R."/>
            <person name="Labutti K."/>
            <person name="Andreopoulos B."/>
            <person name="Lipzen A."/>
            <person name="Chen C."/>
            <person name="Yanf M."/>
            <person name="Daum C."/>
            <person name="Ng V."/>
            <person name="Clum A."/>
            <person name="Ohm R."/>
            <person name="Martin F."/>
            <person name="Silar P."/>
            <person name="Natvig D."/>
            <person name="Lalanne C."/>
            <person name="Gautier V."/>
            <person name="Ament-Velasquez S.L."/>
            <person name="Kruys A."/>
            <person name="Hutchinson M.I."/>
            <person name="Powell A.J."/>
            <person name="Barry K."/>
            <person name="Miller A.N."/>
            <person name="Grigoriev I.V."/>
            <person name="Debuchy R."/>
            <person name="Gladieux P."/>
            <person name="Thoren M.H."/>
            <person name="Johannesson H."/>
        </authorList>
    </citation>
    <scope>NUCLEOTIDE SEQUENCE</scope>
    <source>
        <strain evidence="11">CBS 103.79</strain>
    </source>
</reference>
<dbReference type="FunFam" id="3.40.640.10:FF:000017">
    <property type="entry name" value="Glutamate decarboxylase"/>
    <property type="match status" value="1"/>
</dbReference>
<keyword evidence="5 8" id="KW-0456">Lyase</keyword>
<organism evidence="11 12">
    <name type="scientific">Staphylotrichum tortipilum</name>
    <dbReference type="NCBI Taxonomy" id="2831512"/>
    <lineage>
        <taxon>Eukaryota</taxon>
        <taxon>Fungi</taxon>
        <taxon>Dikarya</taxon>
        <taxon>Ascomycota</taxon>
        <taxon>Pezizomycotina</taxon>
        <taxon>Sordariomycetes</taxon>
        <taxon>Sordariomycetidae</taxon>
        <taxon>Sordariales</taxon>
        <taxon>Chaetomiaceae</taxon>
        <taxon>Staphylotrichum</taxon>
    </lineage>
</organism>
<accession>A0AAN6RWN9</accession>
<evidence type="ECO:0000256" key="3">
    <source>
        <dbReference type="ARBA" id="ARBA00012421"/>
    </source>
</evidence>
<feature type="compositionally biased region" description="Polar residues" evidence="10">
    <location>
        <begin position="431"/>
        <end position="441"/>
    </location>
</feature>
<dbReference type="InterPro" id="IPR015424">
    <property type="entry name" value="PyrdxlP-dep_Trfase"/>
</dbReference>
<dbReference type="GO" id="GO:0004351">
    <property type="term" value="F:glutamate decarboxylase activity"/>
    <property type="evidence" value="ECO:0007669"/>
    <property type="project" value="UniProtKB-EC"/>
</dbReference>
<evidence type="ECO:0000313" key="12">
    <source>
        <dbReference type="Proteomes" id="UP001303889"/>
    </source>
</evidence>
<keyword evidence="12" id="KW-1185">Reference proteome</keyword>
<gene>
    <name evidence="11" type="ORF">C8A05DRAFT_12473</name>
</gene>
<dbReference type="GO" id="GO:0006538">
    <property type="term" value="P:L-glutamate catabolic process"/>
    <property type="evidence" value="ECO:0007669"/>
    <property type="project" value="TreeGrafter"/>
</dbReference>
<dbReference type="InterPro" id="IPR010107">
    <property type="entry name" value="Glutamate_decarboxylase"/>
</dbReference>
<dbReference type="Gene3D" id="3.40.640.10">
    <property type="entry name" value="Type I PLP-dependent aspartate aminotransferase-like (Major domain)"/>
    <property type="match status" value="1"/>
</dbReference>
<feature type="region of interest" description="Disordered" evidence="10">
    <location>
        <begin position="407"/>
        <end position="441"/>
    </location>
</feature>
<reference evidence="11" key="1">
    <citation type="journal article" date="2023" name="Mol. Phylogenet. Evol.">
        <title>Genome-scale phylogeny and comparative genomics of the fungal order Sordariales.</title>
        <authorList>
            <person name="Hensen N."/>
            <person name="Bonometti L."/>
            <person name="Westerberg I."/>
            <person name="Brannstrom I.O."/>
            <person name="Guillou S."/>
            <person name="Cros-Aarteil S."/>
            <person name="Calhoun S."/>
            <person name="Haridas S."/>
            <person name="Kuo A."/>
            <person name="Mondo S."/>
            <person name="Pangilinan J."/>
            <person name="Riley R."/>
            <person name="LaButti K."/>
            <person name="Andreopoulos B."/>
            <person name="Lipzen A."/>
            <person name="Chen C."/>
            <person name="Yan M."/>
            <person name="Daum C."/>
            <person name="Ng V."/>
            <person name="Clum A."/>
            <person name="Steindorff A."/>
            <person name="Ohm R.A."/>
            <person name="Martin F."/>
            <person name="Silar P."/>
            <person name="Natvig D.O."/>
            <person name="Lalanne C."/>
            <person name="Gautier V."/>
            <person name="Ament-Velasquez S.L."/>
            <person name="Kruys A."/>
            <person name="Hutchinson M.I."/>
            <person name="Powell A.J."/>
            <person name="Barry K."/>
            <person name="Miller A.N."/>
            <person name="Grigoriev I.V."/>
            <person name="Debuchy R."/>
            <person name="Gladieux P."/>
            <person name="Hiltunen Thoren M."/>
            <person name="Johannesson H."/>
        </authorList>
    </citation>
    <scope>NUCLEOTIDE SEQUENCE</scope>
    <source>
        <strain evidence="11">CBS 103.79</strain>
    </source>
</reference>
<feature type="modified residue" description="N6-(pyridoxal phosphate)lysine" evidence="7">
    <location>
        <position position="288"/>
    </location>
</feature>
<sequence>VNPEDIIHHLQDLRRSWQTGSQLTPFSTAYASQRDIPKYQIPHDGVQGDAVYEMLKDELDLDGRPNLNLASFVDTFLDDNAQKLMAENMNKNLADNDEYPALLSISNRCVSIIAHLWGVQKGEKAVGSPTVGSSEAIHLGGLAMKRRWQERRKAQGKDTLTPNIIMGANAQVALLKFARYFEVEARILPVSEKSKYRLDPDLVRENVDENTIGVFVILGSTYTGHYEPVEEVSKVLDEYQEKTGVDIPIHVDGASGGFVAPFTYAGAGGPKWNFELPRVVSINTSGHKYGLVTPGIGWIIWRDEAYLSKDLIFELHYLGGVEESYTLNFSRPGAQVIVQYYNLVHLGFTGYREVMENCLSNARRLSRSLEATGWYTCVSEIHHRLPSHRAAAAAAAADLSNRFSSTTAATTAATTPGPASAFGPTGPSPTSPEAQATQAPESSAAYAAGLPVVAFRFSDAFRRDFPHIDQDTVSLLLRARQWIVPNYTLPPGEDRTEILRVVIRVNMSFGLLDRLVTDIVQVTESLVAKDVVDLSILREQQVQMGSGPVERKKEEVKGEGEKVGEKRRMVEGISRSVC</sequence>
<dbReference type="GO" id="GO:0030170">
    <property type="term" value="F:pyridoxal phosphate binding"/>
    <property type="evidence" value="ECO:0007669"/>
    <property type="project" value="InterPro"/>
</dbReference>
<dbReference type="InterPro" id="IPR002129">
    <property type="entry name" value="PyrdxlP-dep_de-COase"/>
</dbReference>
<feature type="compositionally biased region" description="Low complexity" evidence="10">
    <location>
        <begin position="407"/>
        <end position="425"/>
    </location>
</feature>
<comment type="similarity">
    <text evidence="2 8">Belongs to the group II decarboxylase family.</text>
</comment>
<comment type="catalytic activity">
    <reaction evidence="6 9">
        <text>L-glutamate + H(+) = 4-aminobutanoate + CO2</text>
        <dbReference type="Rhea" id="RHEA:17785"/>
        <dbReference type="ChEBI" id="CHEBI:15378"/>
        <dbReference type="ChEBI" id="CHEBI:16526"/>
        <dbReference type="ChEBI" id="CHEBI:29985"/>
        <dbReference type="ChEBI" id="CHEBI:59888"/>
        <dbReference type="EC" id="4.1.1.15"/>
    </reaction>
</comment>
<name>A0AAN6RWN9_9PEZI</name>
<evidence type="ECO:0000256" key="4">
    <source>
        <dbReference type="ARBA" id="ARBA00022898"/>
    </source>
</evidence>
<dbReference type="EC" id="4.1.1.15" evidence="3 9"/>
<dbReference type="Gene3D" id="4.10.280.50">
    <property type="match status" value="1"/>
</dbReference>
<dbReference type="PANTHER" id="PTHR43321:SF3">
    <property type="entry name" value="GLUTAMATE DECARBOXYLASE"/>
    <property type="match status" value="1"/>
</dbReference>
<comment type="caution">
    <text evidence="11">The sequence shown here is derived from an EMBL/GenBank/DDBJ whole genome shotgun (WGS) entry which is preliminary data.</text>
</comment>
<dbReference type="Gene3D" id="3.90.1150.160">
    <property type="match status" value="1"/>
</dbReference>
<dbReference type="AlphaFoldDB" id="A0AAN6RWN9"/>
<evidence type="ECO:0000256" key="9">
    <source>
        <dbReference type="RuleBase" id="RU361171"/>
    </source>
</evidence>
<dbReference type="NCBIfam" id="TIGR01788">
    <property type="entry name" value="Glu-decarb-GAD"/>
    <property type="match status" value="1"/>
</dbReference>
<evidence type="ECO:0000256" key="2">
    <source>
        <dbReference type="ARBA" id="ARBA00009533"/>
    </source>
</evidence>